<evidence type="ECO:0000313" key="3">
    <source>
        <dbReference type="Proteomes" id="UP000007797"/>
    </source>
</evidence>
<name>F4PTF9_CACFS</name>
<gene>
    <name evidence="2" type="ORF">DFA_01567</name>
</gene>
<keyword evidence="1" id="KW-0812">Transmembrane</keyword>
<sequence length="239" mass="28373">MRIKLREYLKSQRKFSRPQNTFCSQQREVVVSSCRGNQYYSLVALGDYYFVVNLIIGGVFIIMIMNTFSSNQQPSIPLYVQAIIIDRLIVYTNAHVCSRTISNGFEERMRAPFYDGNCHYSLSQNTHSSLRSDSEICRLLYRGELEDFKHRGHAYLIDLALVSRWWFQVVRRTRRELTIIGRFEKDVFLPLQQQYSIHHTCNIQKIHWRTLLDNIDSDYDMEADRLQLITKRSLINYHN</sequence>
<dbReference type="AlphaFoldDB" id="F4PTF9"/>
<organism evidence="2 3">
    <name type="scientific">Cavenderia fasciculata</name>
    <name type="common">Slime mold</name>
    <name type="synonym">Dictyostelium fasciculatum</name>
    <dbReference type="NCBI Taxonomy" id="261658"/>
    <lineage>
        <taxon>Eukaryota</taxon>
        <taxon>Amoebozoa</taxon>
        <taxon>Evosea</taxon>
        <taxon>Eumycetozoa</taxon>
        <taxon>Dictyostelia</taxon>
        <taxon>Acytosteliales</taxon>
        <taxon>Cavenderiaceae</taxon>
        <taxon>Cavenderia</taxon>
    </lineage>
</organism>
<feature type="transmembrane region" description="Helical" evidence="1">
    <location>
        <begin position="48"/>
        <end position="68"/>
    </location>
</feature>
<keyword evidence="1" id="KW-1133">Transmembrane helix</keyword>
<keyword evidence="3" id="KW-1185">Reference proteome</keyword>
<dbReference type="Proteomes" id="UP000007797">
    <property type="component" value="Unassembled WGS sequence"/>
</dbReference>
<dbReference type="GeneID" id="14872627"/>
<dbReference type="EMBL" id="GL883010">
    <property type="protein sequence ID" value="EGG21681.1"/>
    <property type="molecule type" value="Genomic_DNA"/>
</dbReference>
<dbReference type="KEGG" id="dfa:DFA_01567"/>
<evidence type="ECO:0000256" key="1">
    <source>
        <dbReference type="SAM" id="Phobius"/>
    </source>
</evidence>
<keyword evidence="1" id="KW-0472">Membrane</keyword>
<proteinExistence type="predicted"/>
<dbReference type="RefSeq" id="XP_004359531.1">
    <property type="nucleotide sequence ID" value="XM_004359474.1"/>
</dbReference>
<evidence type="ECO:0000313" key="2">
    <source>
        <dbReference type="EMBL" id="EGG21681.1"/>
    </source>
</evidence>
<accession>F4PTF9</accession>
<protein>
    <submittedName>
        <fullName evidence="2">Uncharacterized protein</fullName>
    </submittedName>
</protein>
<reference evidence="3" key="1">
    <citation type="journal article" date="2011" name="Genome Res.">
        <title>Phylogeny-wide analysis of social amoeba genomes highlights ancient origins for complex intercellular communication.</title>
        <authorList>
            <person name="Heidel A.J."/>
            <person name="Lawal H.M."/>
            <person name="Felder M."/>
            <person name="Schilde C."/>
            <person name="Helps N.R."/>
            <person name="Tunggal B."/>
            <person name="Rivero F."/>
            <person name="John U."/>
            <person name="Schleicher M."/>
            <person name="Eichinger L."/>
            <person name="Platzer M."/>
            <person name="Noegel A.A."/>
            <person name="Schaap P."/>
            <person name="Gloeckner G."/>
        </authorList>
    </citation>
    <scope>NUCLEOTIDE SEQUENCE [LARGE SCALE GENOMIC DNA]</scope>
    <source>
        <strain evidence="3">SH3</strain>
    </source>
</reference>